<keyword evidence="2" id="KW-1185">Reference proteome</keyword>
<dbReference type="OrthoDB" id="10020961at2759"/>
<name>A0A7J7L1Z0_9MAGN</name>
<protein>
    <submittedName>
        <fullName evidence="1">Uncharacterized protein</fullName>
    </submittedName>
</protein>
<accession>A0A7J7L1Z0</accession>
<gene>
    <name evidence="1" type="ORF">GIB67_016010</name>
</gene>
<dbReference type="InterPro" id="IPR027417">
    <property type="entry name" value="P-loop_NTPase"/>
</dbReference>
<dbReference type="Gene3D" id="3.40.50.300">
    <property type="entry name" value="P-loop containing nucleotide triphosphate hydrolases"/>
    <property type="match status" value="1"/>
</dbReference>
<reference evidence="1 2" key="1">
    <citation type="journal article" date="2020" name="IScience">
        <title>Genome Sequencing of the Endangered Kingdonia uniflora (Circaeasteraceae, Ranunculales) Reveals Potential Mechanisms of Evolutionary Specialization.</title>
        <authorList>
            <person name="Sun Y."/>
            <person name="Deng T."/>
            <person name="Zhang A."/>
            <person name="Moore M.J."/>
            <person name="Landis J.B."/>
            <person name="Lin N."/>
            <person name="Zhang H."/>
            <person name="Zhang X."/>
            <person name="Huang J."/>
            <person name="Zhang X."/>
            <person name="Sun H."/>
            <person name="Wang H."/>
        </authorList>
    </citation>
    <scope>NUCLEOTIDE SEQUENCE [LARGE SCALE GENOMIC DNA]</scope>
    <source>
        <strain evidence="1">TB1705</strain>
        <tissue evidence="1">Leaf</tissue>
    </source>
</reference>
<dbReference type="Proteomes" id="UP000541444">
    <property type="component" value="Unassembled WGS sequence"/>
</dbReference>
<comment type="caution">
    <text evidence="1">The sequence shown here is derived from an EMBL/GenBank/DDBJ whole genome shotgun (WGS) entry which is preliminary data.</text>
</comment>
<proteinExistence type="predicted"/>
<evidence type="ECO:0000313" key="2">
    <source>
        <dbReference type="Proteomes" id="UP000541444"/>
    </source>
</evidence>
<dbReference type="EMBL" id="JACGCM010002686">
    <property type="protein sequence ID" value="KAF6136554.1"/>
    <property type="molecule type" value="Genomic_DNA"/>
</dbReference>
<organism evidence="1 2">
    <name type="scientific">Kingdonia uniflora</name>
    <dbReference type="NCBI Taxonomy" id="39325"/>
    <lineage>
        <taxon>Eukaryota</taxon>
        <taxon>Viridiplantae</taxon>
        <taxon>Streptophyta</taxon>
        <taxon>Embryophyta</taxon>
        <taxon>Tracheophyta</taxon>
        <taxon>Spermatophyta</taxon>
        <taxon>Magnoliopsida</taxon>
        <taxon>Ranunculales</taxon>
        <taxon>Circaeasteraceae</taxon>
        <taxon>Kingdonia</taxon>
    </lineage>
</organism>
<dbReference type="SUPFAM" id="SSF52540">
    <property type="entry name" value="P-loop containing nucleoside triphosphate hydrolases"/>
    <property type="match status" value="1"/>
</dbReference>
<dbReference type="AlphaFoldDB" id="A0A7J7L1Z0"/>
<sequence>MASERVFETVPRSALPPTRLTISRVDNGGPPGGLMVPITVVDTCLQTDESTEQLIRELQIADVVLVTFAYDRPLLFDQLRSFWLPRLGALKVNVPVIVVGSKRNI</sequence>
<evidence type="ECO:0000313" key="1">
    <source>
        <dbReference type="EMBL" id="KAF6136554.1"/>
    </source>
</evidence>